<reference evidence="2" key="1">
    <citation type="journal article" date="2020" name="Nature">
        <title>Giant virus diversity and host interactions through global metagenomics.</title>
        <authorList>
            <person name="Schulz F."/>
            <person name="Roux S."/>
            <person name="Paez-Espino D."/>
            <person name="Jungbluth S."/>
            <person name="Walsh D.A."/>
            <person name="Denef V.J."/>
            <person name="McMahon K.D."/>
            <person name="Konstantinidis K.T."/>
            <person name="Eloe-Fadrosh E.A."/>
            <person name="Kyrpides N.C."/>
            <person name="Woyke T."/>
        </authorList>
    </citation>
    <scope>NUCLEOTIDE SEQUENCE</scope>
    <source>
        <strain evidence="2">GVMAG-M-3300010158-55</strain>
    </source>
</reference>
<dbReference type="AlphaFoldDB" id="A0A6C0B805"/>
<protein>
    <submittedName>
        <fullName evidence="2">Uncharacterized protein</fullName>
    </submittedName>
</protein>
<name>A0A6C0B805_9ZZZZ</name>
<feature type="compositionally biased region" description="Basic residues" evidence="1">
    <location>
        <begin position="50"/>
        <end position="70"/>
    </location>
</feature>
<feature type="region of interest" description="Disordered" evidence="1">
    <location>
        <begin position="1"/>
        <end position="21"/>
    </location>
</feature>
<accession>A0A6C0B805</accession>
<proteinExistence type="predicted"/>
<sequence>MASYADWNSSTNQPRVYSSMPTRVQTPEQAMNYAGKALMGHTPPVLSGGKRSRRRQSRRQNRKNRKSRRR</sequence>
<feature type="region of interest" description="Disordered" evidence="1">
    <location>
        <begin position="38"/>
        <end position="70"/>
    </location>
</feature>
<evidence type="ECO:0000313" key="2">
    <source>
        <dbReference type="EMBL" id="QHS88385.1"/>
    </source>
</evidence>
<dbReference type="EMBL" id="MN739096">
    <property type="protein sequence ID" value="QHS88385.1"/>
    <property type="molecule type" value="Genomic_DNA"/>
</dbReference>
<evidence type="ECO:0000256" key="1">
    <source>
        <dbReference type="SAM" id="MobiDB-lite"/>
    </source>
</evidence>
<organism evidence="2">
    <name type="scientific">viral metagenome</name>
    <dbReference type="NCBI Taxonomy" id="1070528"/>
    <lineage>
        <taxon>unclassified sequences</taxon>
        <taxon>metagenomes</taxon>
        <taxon>organismal metagenomes</taxon>
    </lineage>
</organism>